<reference evidence="2" key="1">
    <citation type="submission" date="2013-08" db="EMBL/GenBank/DDBJ databases">
        <authorList>
            <person name="Mendez C."/>
            <person name="Richter M."/>
            <person name="Ferrer M."/>
            <person name="Sanchez J."/>
        </authorList>
    </citation>
    <scope>NUCLEOTIDE SEQUENCE</scope>
</reference>
<dbReference type="InterPro" id="IPR024550">
    <property type="entry name" value="TFIIEa/SarR/Rpc3_HTH_dom"/>
</dbReference>
<evidence type="ECO:0000313" key="2">
    <source>
        <dbReference type="EMBL" id="EQD62496.1"/>
    </source>
</evidence>
<sequence>MLFSNDFAVNYLKKNVNKNALEVLALLQSPNTDEAISMQLDMKVNSVRRILNIMQGYGITNYYVAKNTNGWLSFAWYVNTNKMGSFFDYIKSMKGDEYSAIKDDCNDYFVCKKCYADDNIIFTFDAAYEAGFKCGACGSKFDMISKDEAMALINQDKQKQEAALASMQQAGSNESTVEPAMHL</sequence>
<protein>
    <submittedName>
        <fullName evidence="2">Transcription factor TFIIE, alpha subunit</fullName>
    </submittedName>
</protein>
<dbReference type="InterPro" id="IPR036388">
    <property type="entry name" value="WH-like_DNA-bd_sf"/>
</dbReference>
<evidence type="ECO:0000259" key="1">
    <source>
        <dbReference type="Pfam" id="PF02002"/>
    </source>
</evidence>
<dbReference type="InterPro" id="IPR036390">
    <property type="entry name" value="WH_DNA-bd_sf"/>
</dbReference>
<organism evidence="2">
    <name type="scientific">mine drainage metagenome</name>
    <dbReference type="NCBI Taxonomy" id="410659"/>
    <lineage>
        <taxon>unclassified sequences</taxon>
        <taxon>metagenomes</taxon>
        <taxon>ecological metagenomes</taxon>
    </lineage>
</organism>
<dbReference type="PIRSF" id="PIRSF006373">
    <property type="entry name" value="TF_E_archaea"/>
    <property type="match status" value="1"/>
</dbReference>
<dbReference type="EMBL" id="AUZZ01001899">
    <property type="protein sequence ID" value="EQD62496.1"/>
    <property type="molecule type" value="Genomic_DNA"/>
</dbReference>
<accession>T1API0</accession>
<proteinExistence type="inferred from homology"/>
<dbReference type="Pfam" id="PF02002">
    <property type="entry name" value="TFIIE_alpha"/>
    <property type="match status" value="1"/>
</dbReference>
<comment type="caution">
    <text evidence="2">The sequence shown here is derived from an EMBL/GenBank/DDBJ whole genome shotgun (WGS) entry which is preliminary data.</text>
</comment>
<dbReference type="InterPro" id="IPR016481">
    <property type="entry name" value="TF_E_archaea"/>
</dbReference>
<dbReference type="HAMAP" id="MF_01909">
    <property type="entry name" value="TFE_arch"/>
    <property type="match status" value="1"/>
</dbReference>
<dbReference type="AlphaFoldDB" id="T1API0"/>
<name>T1API0_9ZZZZ</name>
<dbReference type="GO" id="GO:0006355">
    <property type="term" value="P:regulation of DNA-templated transcription"/>
    <property type="evidence" value="ECO:0007669"/>
    <property type="project" value="InterPro"/>
</dbReference>
<dbReference type="SUPFAM" id="SSF46785">
    <property type="entry name" value="Winged helix' DNA-binding domain"/>
    <property type="match status" value="1"/>
</dbReference>
<reference evidence="2" key="2">
    <citation type="journal article" date="2014" name="ISME J.">
        <title>Microbial stratification in low pH oxic and suboxic macroscopic growths along an acid mine drainage.</title>
        <authorList>
            <person name="Mendez-Garcia C."/>
            <person name="Mesa V."/>
            <person name="Sprenger R.R."/>
            <person name="Richter M."/>
            <person name="Diez M.S."/>
            <person name="Solano J."/>
            <person name="Bargiela R."/>
            <person name="Golyshina O.V."/>
            <person name="Manteca A."/>
            <person name="Ramos J.L."/>
            <person name="Gallego J.R."/>
            <person name="Llorente I."/>
            <person name="Martins Dos Santos V.A."/>
            <person name="Jensen O.N."/>
            <person name="Pelaez A.I."/>
            <person name="Sanchez J."/>
            <person name="Ferrer M."/>
        </authorList>
    </citation>
    <scope>NUCLEOTIDE SEQUENCE</scope>
</reference>
<gene>
    <name evidence="2" type="ORF">B2A_02784</name>
</gene>
<dbReference type="Gene3D" id="1.10.10.10">
    <property type="entry name" value="Winged helix-like DNA-binding domain superfamily/Winged helix DNA-binding domain"/>
    <property type="match status" value="1"/>
</dbReference>
<feature type="domain" description="TFIIEalpha/SarR/Rpc3 HTH" evidence="1">
    <location>
        <begin position="16"/>
        <end position="83"/>
    </location>
</feature>